<gene>
    <name evidence="1" type="ORF">P43SY_009952</name>
</gene>
<evidence type="ECO:0000313" key="2">
    <source>
        <dbReference type="Proteomes" id="UP001209570"/>
    </source>
</evidence>
<proteinExistence type="predicted"/>
<reference evidence="1" key="1">
    <citation type="submission" date="2021-12" db="EMBL/GenBank/DDBJ databases">
        <title>Prjna785345.</title>
        <authorList>
            <person name="Rujirawat T."/>
            <person name="Krajaejun T."/>
        </authorList>
    </citation>
    <scope>NUCLEOTIDE SEQUENCE</scope>
    <source>
        <strain evidence="1">Pi057C3</strain>
    </source>
</reference>
<organism evidence="1 2">
    <name type="scientific">Pythium insidiosum</name>
    <name type="common">Pythiosis disease agent</name>
    <dbReference type="NCBI Taxonomy" id="114742"/>
    <lineage>
        <taxon>Eukaryota</taxon>
        <taxon>Sar</taxon>
        <taxon>Stramenopiles</taxon>
        <taxon>Oomycota</taxon>
        <taxon>Peronosporomycetes</taxon>
        <taxon>Pythiales</taxon>
        <taxon>Pythiaceae</taxon>
        <taxon>Pythium</taxon>
    </lineage>
</organism>
<keyword evidence="2" id="KW-1185">Reference proteome</keyword>
<accession>A0AAD5LHJ1</accession>
<dbReference type="EMBL" id="JAKCXM010000208">
    <property type="protein sequence ID" value="KAJ0398657.1"/>
    <property type="molecule type" value="Genomic_DNA"/>
</dbReference>
<dbReference type="Proteomes" id="UP001209570">
    <property type="component" value="Unassembled WGS sequence"/>
</dbReference>
<name>A0AAD5LHJ1_PYTIN</name>
<evidence type="ECO:0000313" key="1">
    <source>
        <dbReference type="EMBL" id="KAJ0398657.1"/>
    </source>
</evidence>
<sequence length="190" mass="21264">MLTTQEALALVKALVRQNPRTTAIHPEYRFSVVAQRAPREPIVVDCRVLQLTLELKFATAIGSVVSLRSLKDLLAWLAVCTVAKKTQLWQEIAQLIAHDTAFSGAIVLGAATRFPRWMLSFKPHFDEYGDTGLGQPPAPLDRHHRFVQALFAQTRENAGSNSNAYAQALLHVQPLVETLARNPHRYRFSL</sequence>
<dbReference type="AlphaFoldDB" id="A0AAD5LHJ1"/>
<protein>
    <submittedName>
        <fullName evidence="1">Uncharacterized protein</fullName>
    </submittedName>
</protein>
<comment type="caution">
    <text evidence="1">The sequence shown here is derived from an EMBL/GenBank/DDBJ whole genome shotgun (WGS) entry which is preliminary data.</text>
</comment>